<dbReference type="SUPFAM" id="SSF55205">
    <property type="entry name" value="EPT/RTPC-like"/>
    <property type="match status" value="1"/>
</dbReference>
<dbReference type="EMBL" id="QFGA01000002">
    <property type="protein sequence ID" value="TEB05320.1"/>
    <property type="molecule type" value="Genomic_DNA"/>
</dbReference>
<feature type="domain" description="Enolpyruvate transferase" evidence="2">
    <location>
        <begin position="2"/>
        <end position="61"/>
    </location>
</feature>
<evidence type="ECO:0000313" key="4">
    <source>
        <dbReference type="Proteomes" id="UP000298324"/>
    </source>
</evidence>
<dbReference type="GO" id="GO:0003866">
    <property type="term" value="F:3-phosphoshikimate 1-carboxyvinyltransferase activity"/>
    <property type="evidence" value="ECO:0007669"/>
    <property type="project" value="UniProtKB-EC"/>
</dbReference>
<evidence type="ECO:0000313" key="3">
    <source>
        <dbReference type="EMBL" id="TEB05320.1"/>
    </source>
</evidence>
<keyword evidence="4" id="KW-1185">Reference proteome</keyword>
<dbReference type="GO" id="GO:0009423">
    <property type="term" value="P:chorismate biosynthetic process"/>
    <property type="evidence" value="ECO:0007669"/>
    <property type="project" value="TreeGrafter"/>
</dbReference>
<evidence type="ECO:0000256" key="1">
    <source>
        <dbReference type="ARBA" id="ARBA00022679"/>
    </source>
</evidence>
<reference evidence="3 4" key="1">
    <citation type="journal article" date="2018" name="Environ. Microbiol.">
        <title>Novel energy conservation strategies and behaviour of Pelotomaculum schinkii driving syntrophic propionate catabolism.</title>
        <authorList>
            <person name="Hidalgo-Ahumada C.A.P."/>
            <person name="Nobu M.K."/>
            <person name="Narihiro T."/>
            <person name="Tamaki H."/>
            <person name="Liu W.T."/>
            <person name="Kamagata Y."/>
            <person name="Stams A.J.M."/>
            <person name="Imachi H."/>
            <person name="Sousa D.Z."/>
        </authorList>
    </citation>
    <scope>NUCLEOTIDE SEQUENCE [LARGE SCALE GENOMIC DNA]</scope>
    <source>
        <strain evidence="3 4">HH</strain>
    </source>
</reference>
<dbReference type="AlphaFoldDB" id="A0A4Y7R9J8"/>
<dbReference type="PANTHER" id="PTHR21090">
    <property type="entry name" value="AROM/DEHYDROQUINATE SYNTHASE"/>
    <property type="match status" value="1"/>
</dbReference>
<sequence>MIPRLIYEVPVQAGAAALAAGTTEIRVAAELKVKESNRISTVAGLLPGFGAKVEELPDGLLAEGTTLVRDAECIKVSFPEFEDVLKKLLVEQEGGPSLLRLGK</sequence>
<dbReference type="InterPro" id="IPR013792">
    <property type="entry name" value="RNA3'P_cycl/enolpyr_Trfase_a/b"/>
</dbReference>
<dbReference type="PANTHER" id="PTHR21090:SF5">
    <property type="entry name" value="PENTAFUNCTIONAL AROM POLYPEPTIDE"/>
    <property type="match status" value="1"/>
</dbReference>
<proteinExistence type="predicted"/>
<dbReference type="Pfam" id="PF00275">
    <property type="entry name" value="EPSP_synthase"/>
    <property type="match status" value="1"/>
</dbReference>
<organism evidence="3 4">
    <name type="scientific">Pelotomaculum schinkii</name>
    <dbReference type="NCBI Taxonomy" id="78350"/>
    <lineage>
        <taxon>Bacteria</taxon>
        <taxon>Bacillati</taxon>
        <taxon>Bacillota</taxon>
        <taxon>Clostridia</taxon>
        <taxon>Eubacteriales</taxon>
        <taxon>Desulfotomaculaceae</taxon>
        <taxon>Pelotomaculum</taxon>
    </lineage>
</organism>
<evidence type="ECO:0000259" key="2">
    <source>
        <dbReference type="Pfam" id="PF00275"/>
    </source>
</evidence>
<keyword evidence="1 3" id="KW-0808">Transferase</keyword>
<dbReference type="InterPro" id="IPR036968">
    <property type="entry name" value="Enolpyruvate_Tfrase_sf"/>
</dbReference>
<dbReference type="InterPro" id="IPR023193">
    <property type="entry name" value="EPSP_synthase_CS"/>
</dbReference>
<name>A0A4Y7R9J8_9FIRM</name>
<dbReference type="PROSITE" id="PS00885">
    <property type="entry name" value="EPSP_SYNTHASE_2"/>
    <property type="match status" value="1"/>
</dbReference>
<dbReference type="Proteomes" id="UP000298324">
    <property type="component" value="Unassembled WGS sequence"/>
</dbReference>
<dbReference type="RefSeq" id="WP_243120442.1">
    <property type="nucleotide sequence ID" value="NZ_QFGA01000002.1"/>
</dbReference>
<comment type="caution">
    <text evidence="3">The sequence shown here is derived from an EMBL/GenBank/DDBJ whole genome shotgun (WGS) entry which is preliminary data.</text>
</comment>
<gene>
    <name evidence="3" type="primary">aroA1</name>
    <name evidence="3" type="ORF">Psch_02361</name>
</gene>
<protein>
    <submittedName>
        <fullName evidence="3">3-phosphoshikimate 1-carboxyvinyltransferase 1</fullName>
        <ecNumber evidence="3">2.5.1.19</ecNumber>
    </submittedName>
</protein>
<accession>A0A4Y7R9J8</accession>
<dbReference type="EC" id="2.5.1.19" evidence="3"/>
<dbReference type="InterPro" id="IPR001986">
    <property type="entry name" value="Enolpyruvate_Tfrase_dom"/>
</dbReference>
<dbReference type="Gene3D" id="3.65.10.10">
    <property type="entry name" value="Enolpyruvate transferase domain"/>
    <property type="match status" value="2"/>
</dbReference>